<feature type="binding site" evidence="3">
    <location>
        <position position="409"/>
    </location>
    <ligand>
        <name>Mg(2+)</name>
        <dbReference type="ChEBI" id="CHEBI:18420"/>
    </ligand>
</feature>
<dbReference type="Gene3D" id="3.40.720.10">
    <property type="entry name" value="Alkaline Phosphatase, subunit A"/>
    <property type="match status" value="1"/>
</dbReference>
<dbReference type="GO" id="GO:0008081">
    <property type="term" value="F:phosphoric diester hydrolase activity"/>
    <property type="evidence" value="ECO:0007669"/>
    <property type="project" value="InterPro"/>
</dbReference>
<feature type="binding site" evidence="3">
    <location>
        <position position="316"/>
    </location>
    <ligand>
        <name>Mg(2+)</name>
        <dbReference type="ChEBI" id="CHEBI:18420"/>
    </ligand>
</feature>
<evidence type="ECO:0000313" key="5">
    <source>
        <dbReference type="EMBL" id="MBO8485677.1"/>
    </source>
</evidence>
<feature type="binding site" evidence="3">
    <location>
        <position position="531"/>
    </location>
    <ligand>
        <name>Zn(2+)</name>
        <dbReference type="ChEBI" id="CHEBI:29105"/>
        <label>2</label>
    </ligand>
</feature>
<dbReference type="PANTHER" id="PTHR11596">
    <property type="entry name" value="ALKALINE PHOSPHATASE"/>
    <property type="match status" value="1"/>
</dbReference>
<keyword evidence="1" id="KW-0597">Phosphoprotein</keyword>
<dbReference type="Pfam" id="PF00245">
    <property type="entry name" value="Alk_phosphatase"/>
    <property type="match status" value="1"/>
</dbReference>
<dbReference type="InterPro" id="IPR001952">
    <property type="entry name" value="Alkaline_phosphatase"/>
</dbReference>
<dbReference type="InterPro" id="IPR017946">
    <property type="entry name" value="PLC-like_Pdiesterase_TIM-brl"/>
</dbReference>
<reference evidence="5" key="1">
    <citation type="submission" date="2020-10" db="EMBL/GenBank/DDBJ databases">
        <authorList>
            <person name="Gilroy R."/>
        </authorList>
    </citation>
    <scope>NUCLEOTIDE SEQUENCE</scope>
    <source>
        <strain evidence="5">B2-16538</strain>
    </source>
</reference>
<feature type="binding site" evidence="3">
    <location>
        <position position="570"/>
    </location>
    <ligand>
        <name>Zn(2+)</name>
        <dbReference type="ChEBI" id="CHEBI:29105"/>
        <label>2</label>
    </ligand>
</feature>
<evidence type="ECO:0000256" key="4">
    <source>
        <dbReference type="RuleBase" id="RU003946"/>
    </source>
</evidence>
<dbReference type="SUPFAM" id="SSF53649">
    <property type="entry name" value="Alkaline phosphatase-like"/>
    <property type="match status" value="1"/>
</dbReference>
<keyword evidence="3" id="KW-0862">Zinc</keyword>
<dbReference type="SMART" id="SM00098">
    <property type="entry name" value="alkPPc"/>
    <property type="match status" value="1"/>
</dbReference>
<name>A0A9D9J428_9BACT</name>
<evidence type="ECO:0000256" key="3">
    <source>
        <dbReference type="PIRSR" id="PIRSR601952-2"/>
    </source>
</evidence>
<dbReference type="EMBL" id="JADILX010000076">
    <property type="protein sequence ID" value="MBO8485677.1"/>
    <property type="molecule type" value="Genomic_DNA"/>
</dbReference>
<feature type="binding site" evidence="3">
    <location>
        <position position="407"/>
    </location>
    <ligand>
        <name>Mg(2+)</name>
        <dbReference type="ChEBI" id="CHEBI:18420"/>
    </ligand>
</feature>
<accession>A0A9D9J428</accession>
<reference evidence="5" key="2">
    <citation type="journal article" date="2021" name="PeerJ">
        <title>Extensive microbial diversity within the chicken gut microbiome revealed by metagenomics and culture.</title>
        <authorList>
            <person name="Gilroy R."/>
            <person name="Ravi A."/>
            <person name="Getino M."/>
            <person name="Pursley I."/>
            <person name="Horton D.L."/>
            <person name="Alikhan N.F."/>
            <person name="Baker D."/>
            <person name="Gharbi K."/>
            <person name="Hall N."/>
            <person name="Watson M."/>
            <person name="Adriaenssens E.M."/>
            <person name="Foster-Nyarko E."/>
            <person name="Jarju S."/>
            <person name="Secka A."/>
            <person name="Antonio M."/>
            <person name="Oren A."/>
            <person name="Chaudhuri R.R."/>
            <person name="La Ragione R."/>
            <person name="Hildebrand F."/>
            <person name="Pallen M.J."/>
        </authorList>
    </citation>
    <scope>NUCLEOTIDE SEQUENCE</scope>
    <source>
        <strain evidence="5">B2-16538</strain>
    </source>
</reference>
<dbReference type="GO" id="GO:0004035">
    <property type="term" value="F:alkaline phosphatase activity"/>
    <property type="evidence" value="ECO:0007669"/>
    <property type="project" value="TreeGrafter"/>
</dbReference>
<keyword evidence="3" id="KW-0460">Magnesium</keyword>
<dbReference type="InterPro" id="IPR039559">
    <property type="entry name" value="AIM6_PI-PLC-like_dom"/>
</dbReference>
<dbReference type="GO" id="GO:0006629">
    <property type="term" value="P:lipid metabolic process"/>
    <property type="evidence" value="ECO:0007669"/>
    <property type="project" value="InterPro"/>
</dbReference>
<sequence>MLLSGITVAAQSPVMIHSHNDYMQTAPFWQAWSQKVGSIEADVFLKDGKLLVGHDYEGLSETMTFESLYVEPLVTVFGRNGGRAWKDSDESLQLMVELKSETVPTLDAVCSMLARWPEVFDPSVNSDAVRVVITGRVPSPDEFGEWPDFISFDGSLEEEYDADELERVALMSADFSGYSQWNGKGTIIPAEYDRLAEAVADAHELGKPVRFWNAPEGVTVYYTFYDMGIDYVNTDHPETCAAFFSDFGNKNFMIGAASSRHGGVTGTKKLDKTTRDFAGFQNEKLQLSGGIGVYEPTYASDRSDSEIKNVIFLIGDGMGLNQITAGAYANKGLTLLGFRNIGFQINHAKNAFTTDSAAGGSALATGERHDNRHISMSDDGVAYPSLTDWFHDKGYALGVVSLGNIADATPAAFYAHNVERDSADAITRCLLDKKVDLLCGSGLDLFTDRKDGLDIVGELSRDYAFVTDTEDLDAADGKVICIDDAMGDAAEEANLSLLADVTAASIRQLQKSGKDGFFLMVEGAKIDYAGHSRCLPGSVIEMLSFDKAIAEAVKFADEDGHTLVVVTADHETGGLMLIDGDEQTGRIMGVYVTDDHTPSMIPVFAYGPGADRFCGVYRNTGVPERIRQLTE</sequence>
<gene>
    <name evidence="5" type="ORF">IAB78_04560</name>
</gene>
<evidence type="ECO:0000313" key="6">
    <source>
        <dbReference type="Proteomes" id="UP000823750"/>
    </source>
</evidence>
<dbReference type="Gene3D" id="3.20.20.190">
    <property type="entry name" value="Phosphatidylinositol (PI) phosphodiesterase"/>
    <property type="match status" value="1"/>
</dbReference>
<evidence type="ECO:0000256" key="1">
    <source>
        <dbReference type="ARBA" id="ARBA00022553"/>
    </source>
</evidence>
<keyword evidence="3" id="KW-0479">Metal-binding</keyword>
<dbReference type="PRINTS" id="PR00113">
    <property type="entry name" value="ALKPHPHTASE"/>
</dbReference>
<evidence type="ECO:0000256" key="2">
    <source>
        <dbReference type="PIRSR" id="PIRSR601952-1"/>
    </source>
</evidence>
<dbReference type="CDD" id="cd16012">
    <property type="entry name" value="ALP"/>
    <property type="match status" value="1"/>
</dbReference>
<feature type="binding site" evidence="3">
    <location>
        <position position="316"/>
    </location>
    <ligand>
        <name>Zn(2+)</name>
        <dbReference type="ChEBI" id="CHEBI:29105"/>
        <label>2</label>
    </ligand>
</feature>
<organism evidence="5 6">
    <name type="scientific">Candidatus Cryptobacteroides excrementavium</name>
    <dbReference type="NCBI Taxonomy" id="2840759"/>
    <lineage>
        <taxon>Bacteria</taxon>
        <taxon>Pseudomonadati</taxon>
        <taxon>Bacteroidota</taxon>
        <taxon>Bacteroidia</taxon>
        <taxon>Bacteroidales</taxon>
        <taxon>Candidatus Cryptobacteroides</taxon>
    </lineage>
</organism>
<dbReference type="Proteomes" id="UP000823750">
    <property type="component" value="Unassembled WGS sequence"/>
</dbReference>
<dbReference type="InterPro" id="IPR017850">
    <property type="entry name" value="Alkaline_phosphatase_core_sf"/>
</dbReference>
<dbReference type="SUPFAM" id="SSF51695">
    <property type="entry name" value="PLC-like phosphodiesterases"/>
    <property type="match status" value="1"/>
</dbReference>
<dbReference type="CDD" id="cd08577">
    <property type="entry name" value="PI-PLCc_GDPD_SF_unchar3"/>
    <property type="match status" value="1"/>
</dbReference>
<feature type="active site" description="Phosphoserine intermediate" evidence="2">
    <location>
        <position position="356"/>
    </location>
</feature>
<dbReference type="PANTHER" id="PTHR11596:SF5">
    <property type="entry name" value="ALKALINE PHOSPHATASE"/>
    <property type="match status" value="1"/>
</dbReference>
<dbReference type="GO" id="GO:0046872">
    <property type="term" value="F:metal ion binding"/>
    <property type="evidence" value="ECO:0007669"/>
    <property type="project" value="UniProtKB-KW"/>
</dbReference>
<comment type="similarity">
    <text evidence="4">Belongs to the alkaline phosphatase family.</text>
</comment>
<comment type="cofactor">
    <cofactor evidence="3">
        <name>Zn(2+)</name>
        <dbReference type="ChEBI" id="CHEBI:29105"/>
    </cofactor>
    <text evidence="3">Binds 2 Zn(2+) ions.</text>
</comment>
<feature type="binding site" evidence="3">
    <location>
        <position position="569"/>
    </location>
    <ligand>
        <name>Zn(2+)</name>
        <dbReference type="ChEBI" id="CHEBI:29105"/>
        <label>2</label>
    </ligand>
</feature>
<comment type="cofactor">
    <cofactor evidence="3">
        <name>Mg(2+)</name>
        <dbReference type="ChEBI" id="CHEBI:18420"/>
    </cofactor>
    <text evidence="3">Binds 1 Mg(2+) ion.</text>
</comment>
<feature type="binding site" evidence="3">
    <location>
        <position position="527"/>
    </location>
    <ligand>
        <name>Zn(2+)</name>
        <dbReference type="ChEBI" id="CHEBI:29105"/>
        <label>2</label>
    </ligand>
</feature>
<feature type="binding site" evidence="3">
    <location>
        <position position="522"/>
    </location>
    <ligand>
        <name>Mg(2+)</name>
        <dbReference type="ChEBI" id="CHEBI:18420"/>
    </ligand>
</feature>
<proteinExistence type="inferred from homology"/>
<protein>
    <submittedName>
        <fullName evidence="5">Alkaline phosphatase</fullName>
    </submittedName>
</protein>
<dbReference type="AlphaFoldDB" id="A0A9D9J428"/>
<comment type="caution">
    <text evidence="5">The sequence shown here is derived from an EMBL/GenBank/DDBJ whole genome shotgun (WGS) entry which is preliminary data.</text>
</comment>